<feature type="compositionally biased region" description="Polar residues" evidence="1">
    <location>
        <begin position="72"/>
        <end position="89"/>
    </location>
</feature>
<keyword evidence="3" id="KW-1185">Reference proteome</keyword>
<evidence type="ECO:0000313" key="2">
    <source>
        <dbReference type="EMBL" id="KAK2150754.1"/>
    </source>
</evidence>
<proteinExistence type="predicted"/>
<comment type="caution">
    <text evidence="2">The sequence shown here is derived from an EMBL/GenBank/DDBJ whole genome shotgun (WGS) entry which is preliminary data.</text>
</comment>
<evidence type="ECO:0000313" key="3">
    <source>
        <dbReference type="Proteomes" id="UP001208570"/>
    </source>
</evidence>
<sequence length="89" mass="9813">MMESARWMLPPLQTSQGISLISVVTAQKTVVSNDLYRLSAIYSPILCTQKFGYMGKTSLSLIMELSDRESKSSPTSQIPGKVQRSISTI</sequence>
<protein>
    <submittedName>
        <fullName evidence="2">Uncharacterized protein</fullName>
    </submittedName>
</protein>
<dbReference type="EMBL" id="JAODUP010000391">
    <property type="protein sequence ID" value="KAK2150754.1"/>
    <property type="molecule type" value="Genomic_DNA"/>
</dbReference>
<organism evidence="2 3">
    <name type="scientific">Paralvinella palmiformis</name>
    <dbReference type="NCBI Taxonomy" id="53620"/>
    <lineage>
        <taxon>Eukaryota</taxon>
        <taxon>Metazoa</taxon>
        <taxon>Spiralia</taxon>
        <taxon>Lophotrochozoa</taxon>
        <taxon>Annelida</taxon>
        <taxon>Polychaeta</taxon>
        <taxon>Sedentaria</taxon>
        <taxon>Canalipalpata</taxon>
        <taxon>Terebellida</taxon>
        <taxon>Terebelliformia</taxon>
        <taxon>Alvinellidae</taxon>
        <taxon>Paralvinella</taxon>
    </lineage>
</organism>
<name>A0AAD9JCR5_9ANNE</name>
<feature type="region of interest" description="Disordered" evidence="1">
    <location>
        <begin position="68"/>
        <end position="89"/>
    </location>
</feature>
<accession>A0AAD9JCR5</accession>
<reference evidence="2" key="1">
    <citation type="journal article" date="2023" name="Mol. Biol. Evol.">
        <title>Third-Generation Sequencing Reveals the Adaptive Role of the Epigenome in Three Deep-Sea Polychaetes.</title>
        <authorList>
            <person name="Perez M."/>
            <person name="Aroh O."/>
            <person name="Sun Y."/>
            <person name="Lan Y."/>
            <person name="Juniper S.K."/>
            <person name="Young C.R."/>
            <person name="Angers B."/>
            <person name="Qian P.Y."/>
        </authorList>
    </citation>
    <scope>NUCLEOTIDE SEQUENCE</scope>
    <source>
        <strain evidence="2">P08H-3</strain>
    </source>
</reference>
<evidence type="ECO:0000256" key="1">
    <source>
        <dbReference type="SAM" id="MobiDB-lite"/>
    </source>
</evidence>
<dbReference type="Proteomes" id="UP001208570">
    <property type="component" value="Unassembled WGS sequence"/>
</dbReference>
<dbReference type="AlphaFoldDB" id="A0AAD9JCR5"/>
<gene>
    <name evidence="2" type="ORF">LSH36_391g02113</name>
</gene>